<evidence type="ECO:0000313" key="1">
    <source>
        <dbReference type="EMBL" id="MFC4631349.1"/>
    </source>
</evidence>
<gene>
    <name evidence="1" type="ORF">ACFO6V_24095</name>
</gene>
<accession>A0ABV9HM88</accession>
<protein>
    <submittedName>
        <fullName evidence="1">Sulfotransferase family protein</fullName>
    </submittedName>
</protein>
<reference evidence="2" key="1">
    <citation type="journal article" date="2019" name="Int. J. Syst. Evol. Microbiol.">
        <title>The Global Catalogue of Microorganisms (GCM) 10K type strain sequencing project: providing services to taxonomists for standard genome sequencing and annotation.</title>
        <authorList>
            <consortium name="The Broad Institute Genomics Platform"/>
            <consortium name="The Broad Institute Genome Sequencing Center for Infectious Disease"/>
            <person name="Wu L."/>
            <person name="Ma J."/>
        </authorList>
    </citation>
    <scope>NUCLEOTIDE SEQUENCE [LARGE SCALE GENOMIC DNA]</scope>
    <source>
        <strain evidence="2">CCUG 42722</strain>
    </source>
</reference>
<dbReference type="Gene3D" id="3.40.50.300">
    <property type="entry name" value="P-loop containing nucleotide triphosphate hydrolases"/>
    <property type="match status" value="1"/>
</dbReference>
<proteinExistence type="predicted"/>
<dbReference type="InterPro" id="IPR027417">
    <property type="entry name" value="P-loop_NTPase"/>
</dbReference>
<evidence type="ECO:0000313" key="2">
    <source>
        <dbReference type="Proteomes" id="UP001596011"/>
    </source>
</evidence>
<comment type="caution">
    <text evidence="1">The sequence shown here is derived from an EMBL/GenBank/DDBJ whole genome shotgun (WGS) entry which is preliminary data.</text>
</comment>
<dbReference type="Proteomes" id="UP001596011">
    <property type="component" value="Unassembled WGS sequence"/>
</dbReference>
<sequence length="322" mass="34841">MSAPVRVVYVTGSGRSGTSMLTGVLREFGLHVPGPEVVSDTADPHGFSEPQWVVDFHNGILRAAGVQTSDARPIAWHLVDRASVEGDARGQIQEWLTAQVRQHGNLVIKDPRLLWFFELWQEGAVSAGTAASCITMLRPPAEVAGSRAAFYKGGGLVDRVSGWINLMLGTELTTRTMPRAFVRYGDLVRRWDEPVFAAAAALGLPMIDPDDAAAVARADAFIDPALHHVPATWQDVPVPAPLRALADDTWAALDALPGHDDAGTRAEFDRLRALYPYVHRKVAASPARRIARMMPADVVPPGVRQSVAGMLWGASNTTGRRH</sequence>
<dbReference type="SUPFAM" id="SSF52540">
    <property type="entry name" value="P-loop containing nucleoside triphosphate hydrolases"/>
    <property type="match status" value="1"/>
</dbReference>
<organism evidence="1 2">
    <name type="scientific">Promicromonospora alba</name>
    <dbReference type="NCBI Taxonomy" id="1616110"/>
    <lineage>
        <taxon>Bacteria</taxon>
        <taxon>Bacillati</taxon>
        <taxon>Actinomycetota</taxon>
        <taxon>Actinomycetes</taxon>
        <taxon>Micrococcales</taxon>
        <taxon>Promicromonosporaceae</taxon>
        <taxon>Promicromonospora</taxon>
    </lineage>
</organism>
<dbReference type="EMBL" id="JBHSFI010000008">
    <property type="protein sequence ID" value="MFC4631349.1"/>
    <property type="molecule type" value="Genomic_DNA"/>
</dbReference>
<name>A0ABV9HM88_9MICO</name>
<dbReference type="RefSeq" id="WP_377140486.1">
    <property type="nucleotide sequence ID" value="NZ_JBHSFI010000008.1"/>
</dbReference>
<keyword evidence="2" id="KW-1185">Reference proteome</keyword>